<dbReference type="EMBL" id="BAAAFE010000009">
    <property type="protein sequence ID" value="GAA0866743.1"/>
    <property type="molecule type" value="Genomic_DNA"/>
</dbReference>
<evidence type="ECO:0000256" key="2">
    <source>
        <dbReference type="ARBA" id="ARBA00022630"/>
    </source>
</evidence>
<dbReference type="Gene3D" id="3.30.70.2450">
    <property type="match status" value="1"/>
</dbReference>
<evidence type="ECO:0000313" key="6">
    <source>
        <dbReference type="Proteomes" id="UP001500738"/>
    </source>
</evidence>
<dbReference type="RefSeq" id="WP_215350594.1">
    <property type="nucleotide sequence ID" value="NZ_BAAAFE010000009.1"/>
</dbReference>
<evidence type="ECO:0000256" key="1">
    <source>
        <dbReference type="ARBA" id="ARBA00001974"/>
    </source>
</evidence>
<evidence type="ECO:0000313" key="5">
    <source>
        <dbReference type="EMBL" id="GAA0866743.1"/>
    </source>
</evidence>
<dbReference type="Pfam" id="PF01494">
    <property type="entry name" value="FAD_binding_3"/>
    <property type="match status" value="1"/>
</dbReference>
<dbReference type="PANTHER" id="PTHR43004:SF19">
    <property type="entry name" value="BINDING MONOOXYGENASE, PUTATIVE (JCVI)-RELATED"/>
    <property type="match status" value="1"/>
</dbReference>
<comment type="caution">
    <text evidence="5">The sequence shown here is derived from an EMBL/GenBank/DDBJ whole genome shotgun (WGS) entry which is preliminary data.</text>
</comment>
<keyword evidence="6" id="KW-1185">Reference proteome</keyword>
<dbReference type="Gene3D" id="3.50.50.60">
    <property type="entry name" value="FAD/NAD(P)-binding domain"/>
    <property type="match status" value="1"/>
</dbReference>
<proteinExistence type="predicted"/>
<organism evidence="5 6">
    <name type="scientific">Sphingopyxis soli</name>
    <dbReference type="NCBI Taxonomy" id="592051"/>
    <lineage>
        <taxon>Bacteria</taxon>
        <taxon>Pseudomonadati</taxon>
        <taxon>Pseudomonadota</taxon>
        <taxon>Alphaproteobacteria</taxon>
        <taxon>Sphingomonadales</taxon>
        <taxon>Sphingomonadaceae</taxon>
        <taxon>Sphingopyxis</taxon>
    </lineage>
</organism>
<dbReference type="PANTHER" id="PTHR43004">
    <property type="entry name" value="TRK SYSTEM POTASSIUM UPTAKE PROTEIN"/>
    <property type="match status" value="1"/>
</dbReference>
<keyword evidence="3" id="KW-0274">FAD</keyword>
<evidence type="ECO:0000259" key="4">
    <source>
        <dbReference type="Pfam" id="PF01494"/>
    </source>
</evidence>
<dbReference type="PRINTS" id="PR00420">
    <property type="entry name" value="RNGMNOXGNASE"/>
</dbReference>
<protein>
    <submittedName>
        <fullName evidence="5">NAD(P)/FAD-dependent oxidoreductase</fullName>
    </submittedName>
</protein>
<dbReference type="SUPFAM" id="SSF51905">
    <property type="entry name" value="FAD/NAD(P)-binding domain"/>
    <property type="match status" value="1"/>
</dbReference>
<evidence type="ECO:0000256" key="3">
    <source>
        <dbReference type="ARBA" id="ARBA00022827"/>
    </source>
</evidence>
<dbReference type="InterPro" id="IPR036188">
    <property type="entry name" value="FAD/NAD-bd_sf"/>
</dbReference>
<accession>A0ABP3XMB6</accession>
<dbReference type="InterPro" id="IPR002938">
    <property type="entry name" value="FAD-bd"/>
</dbReference>
<name>A0ABP3XMB6_9SPHN</name>
<keyword evidence="2" id="KW-0285">Flavoprotein</keyword>
<comment type="cofactor">
    <cofactor evidence="1">
        <name>FAD</name>
        <dbReference type="ChEBI" id="CHEBI:57692"/>
    </cofactor>
</comment>
<sequence length="413" mass="44380">MKMKTDVLIVGAGPTGLALATALQQAGIDHLLIDRLEAGLNLSRAGVIHAHTLEMLEPLGVVPQMLAEGLKMTRFAVRDRRHRLMSIDFDRLPSRYPFVLMLPQDVTERILTERLAALGGRVHRGVEALDLAQDADGVTVRVMTGSGERTIRARYVVGGDGMHSKVREASTIAFEGGRYEESFVLADVSFAVPPREQEVSLFFSPAGMVVVAPLPGGRHRIVATHRHEGERPDRAAIQHLLDTRGPERGGPAVVPVVAEVHWSSAFRVHHRVADTYRDGRLLVMGDAAHVHSPAGGQGMNTGIVDAMLLAPLLARVVRGAPESLLDAYGARRRPAAEAVLGLAGRLTKLALVRGRVRRGVRNLLLRALDRVPPFKAKLALQLSGIARRELAVAPGGDAGSAGEGDATGWRLAA</sequence>
<gene>
    <name evidence="5" type="ORF">GCM10009115_31220</name>
</gene>
<dbReference type="InterPro" id="IPR050641">
    <property type="entry name" value="RIFMO-like"/>
</dbReference>
<dbReference type="Proteomes" id="UP001500738">
    <property type="component" value="Unassembled WGS sequence"/>
</dbReference>
<feature type="domain" description="FAD-binding" evidence="4">
    <location>
        <begin position="4"/>
        <end position="340"/>
    </location>
</feature>
<reference evidence="6" key="1">
    <citation type="journal article" date="2019" name="Int. J. Syst. Evol. Microbiol.">
        <title>The Global Catalogue of Microorganisms (GCM) 10K type strain sequencing project: providing services to taxonomists for standard genome sequencing and annotation.</title>
        <authorList>
            <consortium name="The Broad Institute Genomics Platform"/>
            <consortium name="The Broad Institute Genome Sequencing Center for Infectious Disease"/>
            <person name="Wu L."/>
            <person name="Ma J."/>
        </authorList>
    </citation>
    <scope>NUCLEOTIDE SEQUENCE [LARGE SCALE GENOMIC DNA]</scope>
    <source>
        <strain evidence="6">JCM 15910</strain>
    </source>
</reference>